<organism evidence="2 3">
    <name type="scientific">Coniophora puteana (strain RWD-64-598)</name>
    <name type="common">Brown rot fungus</name>
    <dbReference type="NCBI Taxonomy" id="741705"/>
    <lineage>
        <taxon>Eukaryota</taxon>
        <taxon>Fungi</taxon>
        <taxon>Dikarya</taxon>
        <taxon>Basidiomycota</taxon>
        <taxon>Agaricomycotina</taxon>
        <taxon>Agaricomycetes</taxon>
        <taxon>Agaricomycetidae</taxon>
        <taxon>Boletales</taxon>
        <taxon>Coniophorineae</taxon>
        <taxon>Coniophoraceae</taxon>
        <taxon>Coniophora</taxon>
    </lineage>
</organism>
<dbReference type="EMBL" id="JH711577">
    <property type="protein sequence ID" value="EIW81831.1"/>
    <property type="molecule type" value="Genomic_DNA"/>
</dbReference>
<feature type="compositionally biased region" description="Acidic residues" evidence="1">
    <location>
        <begin position="258"/>
        <end position="277"/>
    </location>
</feature>
<evidence type="ECO:0000256" key="1">
    <source>
        <dbReference type="SAM" id="MobiDB-lite"/>
    </source>
</evidence>
<feature type="compositionally biased region" description="Low complexity" evidence="1">
    <location>
        <begin position="470"/>
        <end position="484"/>
    </location>
</feature>
<dbReference type="KEGG" id="cput:CONPUDRAFT_152735"/>
<name>A0A5M3MTH0_CONPW</name>
<proteinExistence type="predicted"/>
<dbReference type="GeneID" id="19203055"/>
<dbReference type="RefSeq" id="XP_007767702.1">
    <property type="nucleotide sequence ID" value="XM_007769512.1"/>
</dbReference>
<comment type="caution">
    <text evidence="2">The sequence shown here is derived from an EMBL/GenBank/DDBJ whole genome shotgun (WGS) entry which is preliminary data.</text>
</comment>
<feature type="region of interest" description="Disordered" evidence="1">
    <location>
        <begin position="467"/>
        <end position="569"/>
    </location>
</feature>
<sequence length="569" mass="60857">MPVFPSPTCLPGMVIDTNQPHTIQTFVDTLDHRWQQMLMFSRMGGINKVVFDQEWLKEQNELGPIIQAISHPNPYPDIQWRPFVASILLQRGNIFSSDFVTDPTQMNFGHLTKAPPVQNIGVDWWKNVPFSAAQDVAMGSAETDAPSAQPVEPVAPPTSASTSGQSKAAKKPADIVIDDDVPAKPSRQKKATPRDSDADGEGDADGPSAKKKAKPSGMSKAAAEKSKETTKGKETAKSKAAGKTAAGKKGKASQAAAEAEEEEEAEEEVVVEQDDDAAAAAKGKKTAKTKAPKKGTKGANQPVKAGSTAKPAALPVTGQNTWKAPSTDAGGASVGEGTSVPAEVNLGAYAKPFPRGTPVLPHMLVARRSLSPTDLLFADVDVPANVGDMRPYLERQKQFAKEIVKHSFSSHTRYEGRLEAQDLRLEAHMKAVNGRIDDFMKRMEAQVNNLVKVEKSNQALLKKILKQEGKSASGSPSASTASKGLLAENKDENQYRLDTVRLEEGGGKAWTLTPPKRAGSASELPAESPPRQSPSFVQMDEGADNDEDAATERIAPSSPANDEEDGEEE</sequence>
<reference evidence="3" key="1">
    <citation type="journal article" date="2012" name="Science">
        <title>The Paleozoic origin of enzymatic lignin decomposition reconstructed from 31 fungal genomes.</title>
        <authorList>
            <person name="Floudas D."/>
            <person name="Binder M."/>
            <person name="Riley R."/>
            <person name="Barry K."/>
            <person name="Blanchette R.A."/>
            <person name="Henrissat B."/>
            <person name="Martinez A.T."/>
            <person name="Otillar R."/>
            <person name="Spatafora J.W."/>
            <person name="Yadav J.S."/>
            <person name="Aerts A."/>
            <person name="Benoit I."/>
            <person name="Boyd A."/>
            <person name="Carlson A."/>
            <person name="Copeland A."/>
            <person name="Coutinho P.M."/>
            <person name="de Vries R.P."/>
            <person name="Ferreira P."/>
            <person name="Findley K."/>
            <person name="Foster B."/>
            <person name="Gaskell J."/>
            <person name="Glotzer D."/>
            <person name="Gorecki P."/>
            <person name="Heitman J."/>
            <person name="Hesse C."/>
            <person name="Hori C."/>
            <person name="Igarashi K."/>
            <person name="Jurgens J.A."/>
            <person name="Kallen N."/>
            <person name="Kersten P."/>
            <person name="Kohler A."/>
            <person name="Kuees U."/>
            <person name="Kumar T.K.A."/>
            <person name="Kuo A."/>
            <person name="LaButti K."/>
            <person name="Larrondo L.F."/>
            <person name="Lindquist E."/>
            <person name="Ling A."/>
            <person name="Lombard V."/>
            <person name="Lucas S."/>
            <person name="Lundell T."/>
            <person name="Martin R."/>
            <person name="McLaughlin D.J."/>
            <person name="Morgenstern I."/>
            <person name="Morin E."/>
            <person name="Murat C."/>
            <person name="Nagy L.G."/>
            <person name="Nolan M."/>
            <person name="Ohm R.A."/>
            <person name="Patyshakuliyeva A."/>
            <person name="Rokas A."/>
            <person name="Ruiz-Duenas F.J."/>
            <person name="Sabat G."/>
            <person name="Salamov A."/>
            <person name="Samejima M."/>
            <person name="Schmutz J."/>
            <person name="Slot J.C."/>
            <person name="St John F."/>
            <person name="Stenlid J."/>
            <person name="Sun H."/>
            <person name="Sun S."/>
            <person name="Syed K."/>
            <person name="Tsang A."/>
            <person name="Wiebenga A."/>
            <person name="Young D."/>
            <person name="Pisabarro A."/>
            <person name="Eastwood D.C."/>
            <person name="Martin F."/>
            <person name="Cullen D."/>
            <person name="Grigoriev I.V."/>
            <person name="Hibbett D.S."/>
        </authorList>
    </citation>
    <scope>NUCLEOTIDE SEQUENCE [LARGE SCALE GENOMIC DNA]</scope>
    <source>
        <strain evidence="3">RWD-64-598 SS2</strain>
    </source>
</reference>
<feature type="region of interest" description="Disordered" evidence="1">
    <location>
        <begin position="137"/>
        <end position="335"/>
    </location>
</feature>
<feature type="compositionally biased region" description="Basic and acidic residues" evidence="1">
    <location>
        <begin position="488"/>
        <end position="506"/>
    </location>
</feature>
<feature type="compositionally biased region" description="Basic and acidic residues" evidence="1">
    <location>
        <begin position="222"/>
        <end position="237"/>
    </location>
</feature>
<protein>
    <submittedName>
        <fullName evidence="2">Uncharacterized protein</fullName>
    </submittedName>
</protein>
<evidence type="ECO:0000313" key="3">
    <source>
        <dbReference type="Proteomes" id="UP000053558"/>
    </source>
</evidence>
<keyword evidence="3" id="KW-1185">Reference proteome</keyword>
<dbReference type="AlphaFoldDB" id="A0A5M3MTH0"/>
<dbReference type="Proteomes" id="UP000053558">
    <property type="component" value="Unassembled WGS sequence"/>
</dbReference>
<gene>
    <name evidence="2" type="ORF">CONPUDRAFT_152735</name>
</gene>
<evidence type="ECO:0000313" key="2">
    <source>
        <dbReference type="EMBL" id="EIW81831.1"/>
    </source>
</evidence>
<feature type="compositionally biased region" description="Basic residues" evidence="1">
    <location>
        <begin position="282"/>
        <end position="296"/>
    </location>
</feature>
<accession>A0A5M3MTH0</accession>